<comment type="caution">
    <text evidence="2">The sequence shown here is derived from an EMBL/GenBank/DDBJ whole genome shotgun (WGS) entry which is preliminary data.</text>
</comment>
<dbReference type="Proteomes" id="UP000054826">
    <property type="component" value="Unassembled WGS sequence"/>
</dbReference>
<keyword evidence="5" id="KW-1185">Reference proteome</keyword>
<name>A0A0V1IX06_TRIPS</name>
<dbReference type="EMBL" id="JYDR01000113">
    <property type="protein sequence ID" value="KRY68371.1"/>
    <property type="molecule type" value="Genomic_DNA"/>
</dbReference>
<evidence type="ECO:0000313" key="3">
    <source>
        <dbReference type="EMBL" id="KRZ41144.1"/>
    </source>
</evidence>
<dbReference type="Proteomes" id="UP000054632">
    <property type="component" value="Unassembled WGS sequence"/>
</dbReference>
<dbReference type="Proteomes" id="UP000054805">
    <property type="component" value="Unassembled WGS sequence"/>
</dbReference>
<evidence type="ECO:0000313" key="1">
    <source>
        <dbReference type="EMBL" id="KRY68371.1"/>
    </source>
</evidence>
<dbReference type="EMBL" id="JYDV01000022">
    <property type="protein sequence ID" value="KRZ41144.1"/>
    <property type="molecule type" value="Genomic_DNA"/>
</dbReference>
<organism evidence="2 5">
    <name type="scientific">Trichinella pseudospiralis</name>
    <name type="common">Parasitic roundworm</name>
    <dbReference type="NCBI Taxonomy" id="6337"/>
    <lineage>
        <taxon>Eukaryota</taxon>
        <taxon>Metazoa</taxon>
        <taxon>Ecdysozoa</taxon>
        <taxon>Nematoda</taxon>
        <taxon>Enoplea</taxon>
        <taxon>Dorylaimia</taxon>
        <taxon>Trichinellida</taxon>
        <taxon>Trichinellidae</taxon>
        <taxon>Trichinella</taxon>
    </lineage>
</organism>
<gene>
    <name evidence="1" type="ORF">T4A_2399</name>
    <name evidence="2" type="ORF">T4B_13922</name>
    <name evidence="3" type="ORF">T4C_8678</name>
</gene>
<protein>
    <submittedName>
        <fullName evidence="2">Uncharacterized protein</fullName>
    </submittedName>
</protein>
<dbReference type="EMBL" id="JYDS01000080">
    <property type="protein sequence ID" value="KRZ26789.1"/>
    <property type="molecule type" value="Genomic_DNA"/>
</dbReference>
<proteinExistence type="predicted"/>
<evidence type="ECO:0000313" key="4">
    <source>
        <dbReference type="Proteomes" id="UP000054632"/>
    </source>
</evidence>
<sequence>MASSTFVGRQYSLNFDFAVQDDVFLCLFICETGTTIFIQLLIDSLPSGCRWTLTSVGPLKRSSRLAGWLAGWLGHGC</sequence>
<dbReference type="AlphaFoldDB" id="A0A0V1IX06"/>
<accession>A0A0V1IX06</accession>
<evidence type="ECO:0000313" key="2">
    <source>
        <dbReference type="EMBL" id="KRZ26789.1"/>
    </source>
</evidence>
<reference evidence="4 5" key="1">
    <citation type="submission" date="2015-01" db="EMBL/GenBank/DDBJ databases">
        <title>Evolution of Trichinella species and genotypes.</title>
        <authorList>
            <person name="Korhonen P.K."/>
            <person name="Edoardo P."/>
            <person name="Giuseppe L.R."/>
            <person name="Gasser R.B."/>
        </authorList>
    </citation>
    <scope>NUCLEOTIDE SEQUENCE [LARGE SCALE GENOMIC DNA]</scope>
    <source>
        <strain evidence="1">ISS13</strain>
        <strain evidence="3">ISS176</strain>
        <strain evidence="2">ISS588</strain>
    </source>
</reference>
<evidence type="ECO:0000313" key="5">
    <source>
        <dbReference type="Proteomes" id="UP000054805"/>
    </source>
</evidence>